<keyword evidence="2" id="KW-1185">Reference proteome</keyword>
<dbReference type="EMBL" id="KL198122">
    <property type="protein sequence ID" value="KDQ06815.1"/>
    <property type="molecule type" value="Genomic_DNA"/>
</dbReference>
<accession>A0A067LWZ8</accession>
<sequence length="221" mass="24527">MAAPLDHPHHARAPLLQRLDRATMGILEHHQRNPIPTLQASIESAQANSERMGREGDELASRCVSGIAQAEDVCHRLKRANDEVKALEESFERDLCTFGEIRRRLIASMRAHSVKVEQRKTGVGGKIAPNANGGAYPTSPIEVATLPIESRARCIRGKCNPLWDGVPTRGRQVESLLRHKLAPQDFPHLYGCRRPVFNQAPWPARAFPHSAGREPQGIARI</sequence>
<dbReference type="AlphaFoldDB" id="A0A067LWZ8"/>
<dbReference type="InParanoid" id="A0A067LWZ8"/>
<dbReference type="HOGENOM" id="CLU_1250469_0_0_1"/>
<reference evidence="2" key="1">
    <citation type="journal article" date="2014" name="Proc. Natl. Acad. Sci. U.S.A.">
        <title>Extensive sampling of basidiomycete genomes demonstrates inadequacy of the white-rot/brown-rot paradigm for wood decay fungi.</title>
        <authorList>
            <person name="Riley R."/>
            <person name="Salamov A.A."/>
            <person name="Brown D.W."/>
            <person name="Nagy L.G."/>
            <person name="Floudas D."/>
            <person name="Held B.W."/>
            <person name="Levasseur A."/>
            <person name="Lombard V."/>
            <person name="Morin E."/>
            <person name="Otillar R."/>
            <person name="Lindquist E.A."/>
            <person name="Sun H."/>
            <person name="LaButti K.M."/>
            <person name="Schmutz J."/>
            <person name="Jabbour D."/>
            <person name="Luo H."/>
            <person name="Baker S.E."/>
            <person name="Pisabarro A.G."/>
            <person name="Walton J.D."/>
            <person name="Blanchette R.A."/>
            <person name="Henrissat B."/>
            <person name="Martin F."/>
            <person name="Cullen D."/>
            <person name="Hibbett D.S."/>
            <person name="Grigoriev I.V."/>
        </authorList>
    </citation>
    <scope>NUCLEOTIDE SEQUENCE [LARGE SCALE GENOMIC DNA]</scope>
    <source>
        <strain evidence="2">FD-172 SS1</strain>
    </source>
</reference>
<name>A0A067LWZ8_BOTB1</name>
<protein>
    <submittedName>
        <fullName evidence="1">Uncharacterized protein</fullName>
    </submittedName>
</protein>
<evidence type="ECO:0000313" key="1">
    <source>
        <dbReference type="EMBL" id="KDQ06815.1"/>
    </source>
</evidence>
<proteinExistence type="predicted"/>
<evidence type="ECO:0000313" key="2">
    <source>
        <dbReference type="Proteomes" id="UP000027195"/>
    </source>
</evidence>
<dbReference type="Proteomes" id="UP000027195">
    <property type="component" value="Unassembled WGS sequence"/>
</dbReference>
<organism evidence="1 2">
    <name type="scientific">Botryobasidium botryosum (strain FD-172 SS1)</name>
    <dbReference type="NCBI Taxonomy" id="930990"/>
    <lineage>
        <taxon>Eukaryota</taxon>
        <taxon>Fungi</taxon>
        <taxon>Dikarya</taxon>
        <taxon>Basidiomycota</taxon>
        <taxon>Agaricomycotina</taxon>
        <taxon>Agaricomycetes</taxon>
        <taxon>Cantharellales</taxon>
        <taxon>Botryobasidiaceae</taxon>
        <taxon>Botryobasidium</taxon>
    </lineage>
</organism>
<gene>
    <name evidence="1" type="ORF">BOTBODRAFT_49152</name>
</gene>